<proteinExistence type="predicted"/>
<gene>
    <name evidence="2" type="ORF">V865_005268</name>
</gene>
<dbReference type="GeneID" id="91104069"/>
<reference evidence="2 3" key="1">
    <citation type="submission" date="2024-01" db="EMBL/GenBank/DDBJ databases">
        <title>Comparative genomics of Cryptococcus and Kwoniella reveals pathogenesis evolution and contrasting modes of karyotype evolution via chromosome fusion or intercentromeric recombination.</title>
        <authorList>
            <person name="Coelho M.A."/>
            <person name="David-Palma M."/>
            <person name="Shea T."/>
            <person name="Bowers K."/>
            <person name="McGinley-Smith S."/>
            <person name="Mohammad A.W."/>
            <person name="Gnirke A."/>
            <person name="Yurkov A.M."/>
            <person name="Nowrousian M."/>
            <person name="Sun S."/>
            <person name="Cuomo C.A."/>
            <person name="Heitman J."/>
        </authorList>
    </citation>
    <scope>NUCLEOTIDE SEQUENCE [LARGE SCALE GENOMIC DNA]</scope>
    <source>
        <strain evidence="2 3">PYCC6329</strain>
    </source>
</reference>
<dbReference type="KEGG" id="ker:91104069"/>
<dbReference type="Proteomes" id="UP001358614">
    <property type="component" value="Chromosome 1"/>
</dbReference>
<evidence type="ECO:0000313" key="3">
    <source>
        <dbReference type="Proteomes" id="UP001358614"/>
    </source>
</evidence>
<evidence type="ECO:0000256" key="1">
    <source>
        <dbReference type="SAM" id="MobiDB-lite"/>
    </source>
</evidence>
<sequence length="160" mass="17083">MVPQPHGGGHGFGVLANGVPNEDTANGATTSNNDNGSNTTGTISFARAWRAGGRHHTRQRFRSIPCNQDETGVSFARNRSNGTYELYLTLPSSLGLGSSRTLVLPSVADPHQVDEEKWFSGATELLPGIDIDLEEGSKLESLLAGGLRRFWGYINSVGNA</sequence>
<protein>
    <submittedName>
        <fullName evidence="2">Uncharacterized protein</fullName>
    </submittedName>
</protein>
<dbReference type="AlphaFoldDB" id="A0AAX4KL13"/>
<feature type="region of interest" description="Disordered" evidence="1">
    <location>
        <begin position="1"/>
        <end position="41"/>
    </location>
</feature>
<dbReference type="EMBL" id="CP144089">
    <property type="protein sequence ID" value="WWD07171.1"/>
    <property type="molecule type" value="Genomic_DNA"/>
</dbReference>
<accession>A0AAX4KL13</accession>
<dbReference type="RefSeq" id="XP_066085138.1">
    <property type="nucleotide sequence ID" value="XM_066229041.1"/>
</dbReference>
<name>A0AAX4KL13_9TREE</name>
<evidence type="ECO:0000313" key="2">
    <source>
        <dbReference type="EMBL" id="WWD07171.1"/>
    </source>
</evidence>
<keyword evidence="3" id="KW-1185">Reference proteome</keyword>
<feature type="compositionally biased region" description="Gly residues" evidence="1">
    <location>
        <begin position="1"/>
        <end position="12"/>
    </location>
</feature>
<organism evidence="2 3">
    <name type="scientific">Kwoniella europaea PYCC6329</name>
    <dbReference type="NCBI Taxonomy" id="1423913"/>
    <lineage>
        <taxon>Eukaryota</taxon>
        <taxon>Fungi</taxon>
        <taxon>Dikarya</taxon>
        <taxon>Basidiomycota</taxon>
        <taxon>Agaricomycotina</taxon>
        <taxon>Tremellomycetes</taxon>
        <taxon>Tremellales</taxon>
        <taxon>Cryptococcaceae</taxon>
        <taxon>Kwoniella</taxon>
    </lineage>
</organism>
<feature type="compositionally biased region" description="Low complexity" evidence="1">
    <location>
        <begin position="23"/>
        <end position="41"/>
    </location>
</feature>